<evidence type="ECO:0000313" key="2">
    <source>
        <dbReference type="Proteomes" id="UP000192678"/>
    </source>
</evidence>
<dbReference type="AlphaFoldDB" id="A0A1W2DW96"/>
<proteinExistence type="predicted"/>
<reference evidence="1 2" key="1">
    <citation type="submission" date="2017-04" db="EMBL/GenBank/DDBJ databases">
        <authorList>
            <person name="Afonso C.L."/>
            <person name="Miller P.J."/>
            <person name="Scott M.A."/>
            <person name="Spackman E."/>
            <person name="Goraichik I."/>
            <person name="Dimitrov K.M."/>
            <person name="Suarez D.L."/>
            <person name="Swayne D.E."/>
        </authorList>
    </citation>
    <scope>NUCLEOTIDE SEQUENCE [LARGE SCALE GENOMIC DNA]</scope>
    <source>
        <strain evidence="1 2">DSM 19625</strain>
    </source>
</reference>
<name>A0A1W2DW96_9SPHI</name>
<dbReference type="EMBL" id="FWYB01000008">
    <property type="protein sequence ID" value="SMD01719.1"/>
    <property type="molecule type" value="Genomic_DNA"/>
</dbReference>
<evidence type="ECO:0000313" key="1">
    <source>
        <dbReference type="EMBL" id="SMD01719.1"/>
    </source>
</evidence>
<keyword evidence="2" id="KW-1185">Reference proteome</keyword>
<dbReference type="OrthoDB" id="980645at2"/>
<protein>
    <submittedName>
        <fullName evidence="1">Uncharacterized protein</fullName>
    </submittedName>
</protein>
<dbReference type="RefSeq" id="WP_084290302.1">
    <property type="nucleotide sequence ID" value="NZ_FWYB01000008.1"/>
</dbReference>
<gene>
    <name evidence="1" type="ORF">SAMN04488101_108207</name>
</gene>
<organism evidence="1 2">
    <name type="scientific">Pedobacter nyackensis</name>
    <dbReference type="NCBI Taxonomy" id="475255"/>
    <lineage>
        <taxon>Bacteria</taxon>
        <taxon>Pseudomonadati</taxon>
        <taxon>Bacteroidota</taxon>
        <taxon>Sphingobacteriia</taxon>
        <taxon>Sphingobacteriales</taxon>
        <taxon>Sphingobacteriaceae</taxon>
        <taxon>Pedobacter</taxon>
    </lineage>
</organism>
<sequence>MESDNRMKQVVSVVLILLLGAQCLIQLGLMASYQLDKEYIVKSLCENRNRPELHCEGKCFLKKRLAEAEKKERQASGIEKQLEIPLFLMVVDEYGAIGSFAIVERNIPLIRNYTHIIYVNIFHPPSVYSA</sequence>
<accession>A0A1W2DW96</accession>
<dbReference type="STRING" id="475255.SAMN04488101_108207"/>
<dbReference type="Proteomes" id="UP000192678">
    <property type="component" value="Unassembled WGS sequence"/>
</dbReference>